<gene>
    <name evidence="3" type="ORF">CCMP2556_LOCUS26855</name>
</gene>
<comment type="caution">
    <text evidence="3">The sequence shown here is derived from an EMBL/GenBank/DDBJ whole genome shotgun (WGS) entry which is preliminary data.</text>
</comment>
<feature type="region of interest" description="Disordered" evidence="2">
    <location>
        <begin position="361"/>
        <end position="397"/>
    </location>
</feature>
<feature type="compositionally biased region" description="Basic and acidic residues" evidence="2">
    <location>
        <begin position="385"/>
        <end position="397"/>
    </location>
</feature>
<dbReference type="InterPro" id="IPR038765">
    <property type="entry name" value="Papain-like_cys_pep_sf"/>
</dbReference>
<reference evidence="3 4" key="1">
    <citation type="submission" date="2024-02" db="EMBL/GenBank/DDBJ databases">
        <authorList>
            <person name="Chen Y."/>
            <person name="Shah S."/>
            <person name="Dougan E. K."/>
            <person name="Thang M."/>
            <person name="Chan C."/>
        </authorList>
    </citation>
    <scope>NUCLEOTIDE SEQUENCE [LARGE SCALE GENOMIC DNA]</scope>
</reference>
<proteinExistence type="inferred from homology"/>
<protein>
    <recommendedName>
        <fullName evidence="5">Arylamine N-acetyltransferase</fullName>
    </recommendedName>
</protein>
<evidence type="ECO:0000313" key="4">
    <source>
        <dbReference type="Proteomes" id="UP001642484"/>
    </source>
</evidence>
<keyword evidence="4" id="KW-1185">Reference proteome</keyword>
<feature type="compositionally biased region" description="Basic and acidic residues" evidence="2">
    <location>
        <begin position="712"/>
        <end position="721"/>
    </location>
</feature>
<dbReference type="Pfam" id="PF00797">
    <property type="entry name" value="Acetyltransf_2"/>
    <property type="match status" value="1"/>
</dbReference>
<evidence type="ECO:0000313" key="3">
    <source>
        <dbReference type="EMBL" id="CAK9053399.1"/>
    </source>
</evidence>
<dbReference type="SUPFAM" id="SSF54001">
    <property type="entry name" value="Cysteine proteinases"/>
    <property type="match status" value="1"/>
</dbReference>
<evidence type="ECO:0000256" key="1">
    <source>
        <dbReference type="ARBA" id="ARBA00006547"/>
    </source>
</evidence>
<dbReference type="InterPro" id="IPR001447">
    <property type="entry name" value="Arylamine_N-AcTrfase"/>
</dbReference>
<dbReference type="Proteomes" id="UP001642484">
    <property type="component" value="Unassembled WGS sequence"/>
</dbReference>
<dbReference type="Gene3D" id="2.40.128.150">
    <property type="entry name" value="Cysteine proteinases"/>
    <property type="match status" value="1"/>
</dbReference>
<dbReference type="PANTHER" id="PTHR11786">
    <property type="entry name" value="N-HYDROXYARYLAMINE O-ACETYLTRANSFERASE"/>
    <property type="match status" value="1"/>
</dbReference>
<organism evidence="3 4">
    <name type="scientific">Durusdinium trenchii</name>
    <dbReference type="NCBI Taxonomy" id="1381693"/>
    <lineage>
        <taxon>Eukaryota</taxon>
        <taxon>Sar</taxon>
        <taxon>Alveolata</taxon>
        <taxon>Dinophyceae</taxon>
        <taxon>Suessiales</taxon>
        <taxon>Symbiodiniaceae</taxon>
        <taxon>Durusdinium</taxon>
    </lineage>
</organism>
<feature type="compositionally biased region" description="Low complexity" evidence="2">
    <location>
        <begin position="373"/>
        <end position="384"/>
    </location>
</feature>
<feature type="region of interest" description="Disordered" evidence="2">
    <location>
        <begin position="493"/>
        <end position="523"/>
    </location>
</feature>
<evidence type="ECO:0008006" key="5">
    <source>
        <dbReference type="Google" id="ProtNLM"/>
    </source>
</evidence>
<name>A0ABP0MPM7_9DINO</name>
<comment type="similarity">
    <text evidence="1">Belongs to the arylamine N-acetyltransferase family.</text>
</comment>
<dbReference type="PANTHER" id="PTHR11786:SF0">
    <property type="entry name" value="ARYLAMINE N-ACETYLTRANSFERASE 4-RELATED"/>
    <property type="match status" value="1"/>
</dbReference>
<dbReference type="Gene3D" id="3.30.2140.10">
    <property type="entry name" value="Arylamine N-acetyltransferase"/>
    <property type="match status" value="1"/>
</dbReference>
<feature type="region of interest" description="Disordered" evidence="2">
    <location>
        <begin position="692"/>
        <end position="729"/>
    </location>
</feature>
<dbReference type="EMBL" id="CAXAMN010018891">
    <property type="protein sequence ID" value="CAK9053399.1"/>
    <property type="molecule type" value="Genomic_DNA"/>
</dbReference>
<accession>A0ABP0MPM7</accession>
<sequence length="818" mass="92434">MADPGMELCTVRHCKQEGHIFLQRQLEDHLVDAYLERLQLCRCSPSLESLQDLLSAHVDRIAYENLDVQLQRARPPLSFEESVKRVALRGRGGYCFLLVDAFAALLCSLGFQVSLHTANCSDAPEPEAKWGDHVVLVAHLPEGSFVADVGLGEGPRLPFKVEDAEWTEDGFEFKLNGRGGGEWRFDNPVNVPGTLAGMAFDFGTSADGFEEFSDFHDFYWNSKESAYVKGPVFLHRKTTGRGMLSLFACTLRRSHPDLPEGKEILQVATSKEEWLRIATRKDLMARLGDKIDSSANRALRDLEPTEALSILTDMVNAGDTIRNHSAFVMSATKRFKDQVQCERSFHGSTVQLLLDSTVPPITKQGPRYDQRSRSGGYDRGYSGYRESHDYYDGGDRGDRRNRIEELIDGLNVDTGAREALGEIPEGKQVMLLEELTEDAHKVRNHSAFIISNVKRIKDGTYYPRKRETSYEDRSSHGQDYSYSYNCYVSHSGSYEREDREMRDDRGQREDRDNDNGYHDREQKAWSSTNDLWDSLDAKAQTALKGISSEDAASLLEDLKSRNHVRNASAWICAKAKRFPQEQASPEFEDRQRSRSPRRGVINLTPIARQDEANDEMEKEYAAKVRTLVDESDIMLDEHAKAALKAVPGYQGLQVFHHVVQDTQGSIRNPSAFVVKKCREIAKQNGTESQFLKETNSACETREGQPAPIAARPEAERPEAPREASSGPALGGWRSMPLDQWLRSVDNGKGYLLQYEQGLLKNYDNLEQIMELYVAPPGDDGKISIDQTFFADLTAGSNVEMKVGHKRMFEKWFKDHWNS</sequence>
<evidence type="ECO:0000256" key="2">
    <source>
        <dbReference type="SAM" id="MobiDB-lite"/>
    </source>
</evidence>